<comment type="caution">
    <text evidence="2">The sequence shown here is derived from an EMBL/GenBank/DDBJ whole genome shotgun (WGS) entry which is preliminary data.</text>
</comment>
<reference evidence="2 3" key="1">
    <citation type="submission" date="2019-12" db="EMBL/GenBank/DDBJ databases">
        <title>Genomic-based taxomic classification of the family Erythrobacteraceae.</title>
        <authorList>
            <person name="Xu L."/>
        </authorList>
    </citation>
    <scope>NUCLEOTIDE SEQUENCE [LARGE SCALE GENOMIC DNA]</scope>
    <source>
        <strain evidence="2 3">JCM 12189</strain>
    </source>
</reference>
<dbReference type="OrthoDB" id="9806359at2"/>
<evidence type="ECO:0000313" key="3">
    <source>
        <dbReference type="Proteomes" id="UP000432727"/>
    </source>
</evidence>
<proteinExistence type="predicted"/>
<protein>
    <submittedName>
        <fullName evidence="2">NTP transferase domain-containing protein</fullName>
    </submittedName>
</protein>
<dbReference type="PANTHER" id="PTHR46390">
    <property type="entry name" value="MANNOSE-1-PHOSPHATE GUANYLYLTRANSFERASE"/>
    <property type="match status" value="1"/>
</dbReference>
<dbReference type="InterPro" id="IPR029044">
    <property type="entry name" value="Nucleotide-diphossugar_trans"/>
</dbReference>
<sequence>MSMIHPIILSGGSGTRLWPRSRRSHPKPFLPLLGDRTLFQQALDRVSDTASFAQPMIVAGEAHTRFITEQAGQHRLIVEPAAKNTAPAIALAASLLPREAIMLVCPSDHHIADDAAFLAGAKKAASLAADSNLVSFGIAPDRPATGYGYIKLGDTLGDGHRIERFVEKPDLDRAREFLASGDYVWNGGIFAFQAGAFLDELAKHRPEMARAVAASVEGGIWTDERFEPDAGHFGTIAGESVDYAVMENTAQAAVVAADMGWSDIGDWNALFEARAAQGGGENVLSGPAEVKSAKSVMIDTDGPRVSLVGFDNAIVVVDGDEILVLNRNHAQEVGKLDGAANQ</sequence>
<dbReference type="CDD" id="cd02509">
    <property type="entry name" value="GDP-M1P_Guanylyltransferase"/>
    <property type="match status" value="1"/>
</dbReference>
<dbReference type="Pfam" id="PF00483">
    <property type="entry name" value="NTP_transferase"/>
    <property type="match status" value="1"/>
</dbReference>
<name>A0A6I4TMH1_9SPHN</name>
<keyword evidence="2" id="KW-0808">Transferase</keyword>
<gene>
    <name evidence="2" type="ORF">GRI34_08640</name>
</gene>
<dbReference type="InterPro" id="IPR051161">
    <property type="entry name" value="Mannose-6P_isomerase_type2"/>
</dbReference>
<dbReference type="RefSeq" id="WP_160595575.1">
    <property type="nucleotide sequence ID" value="NZ_WTYI01000001.1"/>
</dbReference>
<organism evidence="2 3">
    <name type="scientific">Qipengyuania aquimaris</name>
    <dbReference type="NCBI Taxonomy" id="255984"/>
    <lineage>
        <taxon>Bacteria</taxon>
        <taxon>Pseudomonadati</taxon>
        <taxon>Pseudomonadota</taxon>
        <taxon>Alphaproteobacteria</taxon>
        <taxon>Sphingomonadales</taxon>
        <taxon>Erythrobacteraceae</taxon>
        <taxon>Qipengyuania</taxon>
    </lineage>
</organism>
<dbReference type="GO" id="GO:0009298">
    <property type="term" value="P:GDP-mannose biosynthetic process"/>
    <property type="evidence" value="ECO:0007669"/>
    <property type="project" value="TreeGrafter"/>
</dbReference>
<dbReference type="SUPFAM" id="SSF53448">
    <property type="entry name" value="Nucleotide-diphospho-sugar transferases"/>
    <property type="match status" value="1"/>
</dbReference>
<dbReference type="AlphaFoldDB" id="A0A6I4TMH1"/>
<evidence type="ECO:0000259" key="1">
    <source>
        <dbReference type="Pfam" id="PF00483"/>
    </source>
</evidence>
<keyword evidence="3" id="KW-1185">Reference proteome</keyword>
<dbReference type="Proteomes" id="UP000432727">
    <property type="component" value="Unassembled WGS sequence"/>
</dbReference>
<dbReference type="EMBL" id="WTYI01000001">
    <property type="protein sequence ID" value="MXO96479.1"/>
    <property type="molecule type" value="Genomic_DNA"/>
</dbReference>
<feature type="domain" description="Nucleotidyl transferase" evidence="1">
    <location>
        <begin position="6"/>
        <end position="275"/>
    </location>
</feature>
<evidence type="ECO:0000313" key="2">
    <source>
        <dbReference type="EMBL" id="MXO96479.1"/>
    </source>
</evidence>
<accession>A0A6I4TMH1</accession>
<dbReference type="Gene3D" id="3.90.550.10">
    <property type="entry name" value="Spore Coat Polysaccharide Biosynthesis Protein SpsA, Chain A"/>
    <property type="match status" value="1"/>
</dbReference>
<dbReference type="SUPFAM" id="SSF159283">
    <property type="entry name" value="Guanosine diphospho-D-mannose pyrophosphorylase/mannose-6-phosphate isomerase linker domain"/>
    <property type="match status" value="1"/>
</dbReference>
<dbReference type="InterPro" id="IPR005835">
    <property type="entry name" value="NTP_transferase_dom"/>
</dbReference>
<dbReference type="GO" id="GO:0004475">
    <property type="term" value="F:mannose-1-phosphate guanylyltransferase (GTP) activity"/>
    <property type="evidence" value="ECO:0007669"/>
    <property type="project" value="InterPro"/>
</dbReference>
<dbReference type="InterPro" id="IPR049577">
    <property type="entry name" value="GMPP_N"/>
</dbReference>
<dbReference type="PANTHER" id="PTHR46390:SF1">
    <property type="entry name" value="MANNOSE-1-PHOSPHATE GUANYLYLTRANSFERASE"/>
    <property type="match status" value="1"/>
</dbReference>